<keyword evidence="3" id="KW-0677">Repeat</keyword>
<keyword evidence="4 8" id="KW-0040">ANK repeat</keyword>
<dbReference type="GO" id="GO:0034220">
    <property type="term" value="P:monoatomic ion transmembrane transport"/>
    <property type="evidence" value="ECO:0007669"/>
    <property type="project" value="UniProtKB-KW"/>
</dbReference>
<dbReference type="InterPro" id="IPR052076">
    <property type="entry name" value="TRP_cation_channel"/>
</dbReference>
<keyword evidence="1" id="KW-0813">Transport</keyword>
<evidence type="ECO:0000256" key="7">
    <source>
        <dbReference type="ARBA" id="ARBA00023303"/>
    </source>
</evidence>
<dbReference type="GO" id="GO:1902495">
    <property type="term" value="C:transmembrane transporter complex"/>
    <property type="evidence" value="ECO:0007669"/>
    <property type="project" value="TreeGrafter"/>
</dbReference>
<dbReference type="Pfam" id="PF12796">
    <property type="entry name" value="Ank_2"/>
    <property type="match status" value="2"/>
</dbReference>
<dbReference type="PROSITE" id="PS50088">
    <property type="entry name" value="ANK_REPEAT"/>
    <property type="match status" value="2"/>
</dbReference>
<comment type="caution">
    <text evidence="9">The sequence shown here is derived from an EMBL/GenBank/DDBJ whole genome shotgun (WGS) entry which is preliminary data.</text>
</comment>
<gene>
    <name evidence="9" type="ORF">F7725_028446</name>
</gene>
<dbReference type="Gene3D" id="1.25.40.20">
    <property type="entry name" value="Ankyrin repeat-containing domain"/>
    <property type="match status" value="2"/>
</dbReference>
<keyword evidence="10" id="KW-1185">Reference proteome</keyword>
<accession>A0A7J5XI64</accession>
<feature type="repeat" description="ANK" evidence="8">
    <location>
        <begin position="21"/>
        <end position="46"/>
    </location>
</feature>
<feature type="repeat" description="ANK" evidence="8">
    <location>
        <begin position="87"/>
        <end position="119"/>
    </location>
</feature>
<dbReference type="PRINTS" id="PR01415">
    <property type="entry name" value="ANKYRIN"/>
</dbReference>
<evidence type="ECO:0000313" key="10">
    <source>
        <dbReference type="Proteomes" id="UP000518266"/>
    </source>
</evidence>
<keyword evidence="6" id="KW-0325">Glycoprotein</keyword>
<dbReference type="PROSITE" id="PS50297">
    <property type="entry name" value="ANK_REP_REGION"/>
    <property type="match status" value="2"/>
</dbReference>
<dbReference type="GO" id="GO:0022857">
    <property type="term" value="F:transmembrane transporter activity"/>
    <property type="evidence" value="ECO:0007669"/>
    <property type="project" value="TreeGrafter"/>
</dbReference>
<dbReference type="InterPro" id="IPR002110">
    <property type="entry name" value="Ankyrin_rpt"/>
</dbReference>
<dbReference type="AlphaFoldDB" id="A0A7J5XI64"/>
<name>A0A7J5XI64_DISMA</name>
<keyword evidence="2" id="KW-0716">Sensory transduction</keyword>
<organism evidence="9 10">
    <name type="scientific">Dissostichus mawsoni</name>
    <name type="common">Antarctic cod</name>
    <dbReference type="NCBI Taxonomy" id="36200"/>
    <lineage>
        <taxon>Eukaryota</taxon>
        <taxon>Metazoa</taxon>
        <taxon>Chordata</taxon>
        <taxon>Craniata</taxon>
        <taxon>Vertebrata</taxon>
        <taxon>Euteleostomi</taxon>
        <taxon>Actinopterygii</taxon>
        <taxon>Neopterygii</taxon>
        <taxon>Teleostei</taxon>
        <taxon>Neoteleostei</taxon>
        <taxon>Acanthomorphata</taxon>
        <taxon>Eupercaria</taxon>
        <taxon>Perciformes</taxon>
        <taxon>Notothenioidei</taxon>
        <taxon>Nototheniidae</taxon>
        <taxon>Dissostichus</taxon>
    </lineage>
</organism>
<dbReference type="PANTHER" id="PTHR47143">
    <property type="entry name" value="TRANSIENT RECEPTOR POTENTIAL CATION CHANNEL PROTEIN PAINLESS"/>
    <property type="match status" value="1"/>
</dbReference>
<evidence type="ECO:0000256" key="3">
    <source>
        <dbReference type="ARBA" id="ARBA00022737"/>
    </source>
</evidence>
<evidence type="ECO:0000256" key="8">
    <source>
        <dbReference type="PROSITE-ProRule" id="PRU00023"/>
    </source>
</evidence>
<dbReference type="EMBL" id="JAAKFY010000024">
    <property type="protein sequence ID" value="KAF3835888.1"/>
    <property type="molecule type" value="Genomic_DNA"/>
</dbReference>
<proteinExistence type="predicted"/>
<keyword evidence="7" id="KW-0407">Ion channel</keyword>
<dbReference type="PANTHER" id="PTHR47143:SF1">
    <property type="entry name" value="ION_TRANS DOMAIN-CONTAINING PROTEIN"/>
    <property type="match status" value="1"/>
</dbReference>
<reference evidence="9 10" key="1">
    <citation type="submission" date="2020-03" db="EMBL/GenBank/DDBJ databases">
        <title>Dissostichus mawsoni Genome sequencing and assembly.</title>
        <authorList>
            <person name="Park H."/>
        </authorList>
    </citation>
    <scope>NUCLEOTIDE SEQUENCE [LARGE SCALE GENOMIC DNA]</scope>
    <source>
        <strain evidence="9">DM0001</strain>
        <tissue evidence="9">Muscle</tissue>
    </source>
</reference>
<dbReference type="SMART" id="SM00248">
    <property type="entry name" value="ANK"/>
    <property type="match status" value="4"/>
</dbReference>
<evidence type="ECO:0000256" key="6">
    <source>
        <dbReference type="ARBA" id="ARBA00023180"/>
    </source>
</evidence>
<evidence type="ECO:0000256" key="4">
    <source>
        <dbReference type="ARBA" id="ARBA00023043"/>
    </source>
</evidence>
<dbReference type="OrthoDB" id="1661883at2759"/>
<evidence type="ECO:0000256" key="5">
    <source>
        <dbReference type="ARBA" id="ARBA00023065"/>
    </source>
</evidence>
<evidence type="ECO:0000256" key="1">
    <source>
        <dbReference type="ARBA" id="ARBA00022448"/>
    </source>
</evidence>
<dbReference type="InterPro" id="IPR036770">
    <property type="entry name" value="Ankyrin_rpt-contain_sf"/>
</dbReference>
<dbReference type="Proteomes" id="UP000518266">
    <property type="component" value="Unassembled WGS sequence"/>
</dbReference>
<dbReference type="SUPFAM" id="SSF48403">
    <property type="entry name" value="Ankyrin repeat"/>
    <property type="match status" value="1"/>
</dbReference>
<evidence type="ECO:0000313" key="9">
    <source>
        <dbReference type="EMBL" id="KAF3835888.1"/>
    </source>
</evidence>
<keyword evidence="5" id="KW-0406">Ion transport</keyword>
<protein>
    <submittedName>
        <fullName evidence="9">Uncharacterized protein</fullName>
    </submittedName>
</protein>
<sequence>MSFIRNAATQSAADRLKGDERGLTPLHLASREGHTKVVQLLLRKGALFHSDYKDWTCLHHAASEGYTQTMEILLSANIKLLDKTDEDGSTALHVAAKAGHVAAVRLLLARGAEISLNNNDSSFLHEALQNGRKDVHLMDRCVIESEHDHNCPDYHIDYSFQWLQAPLEAMKMYKGKNLKIQPLAALNAMVKYNRIELLNHPVCKKYLAMKWCV</sequence>
<evidence type="ECO:0000256" key="2">
    <source>
        <dbReference type="ARBA" id="ARBA00022606"/>
    </source>
</evidence>